<feature type="region of interest" description="Disordered" evidence="1">
    <location>
        <begin position="84"/>
        <end position="111"/>
    </location>
</feature>
<evidence type="ECO:0000313" key="3">
    <source>
        <dbReference type="EMBL" id="KXJ96747.1"/>
    </source>
</evidence>
<dbReference type="Pfam" id="PF26093">
    <property type="entry name" value="HTH_TGH"/>
    <property type="match status" value="1"/>
</dbReference>
<evidence type="ECO:0000256" key="1">
    <source>
        <dbReference type="SAM" id="MobiDB-lite"/>
    </source>
</evidence>
<dbReference type="Pfam" id="PF07713">
    <property type="entry name" value="DUF1604"/>
    <property type="match status" value="1"/>
</dbReference>
<dbReference type="InParanoid" id="A0A136JHX1"/>
<feature type="region of interest" description="Disordered" evidence="1">
    <location>
        <begin position="1"/>
        <end position="36"/>
    </location>
</feature>
<dbReference type="Pfam" id="PF01585">
    <property type="entry name" value="G-patch"/>
    <property type="match status" value="1"/>
</dbReference>
<sequence>MSTKRSRQAFEADAQAQHSPYVAYGTPLPPLDPEVRDDGSFVPVWKQEVRDEQGRKRLHGAFTGGWSAGYFNTVGSKEGWTPSTFVSSRSNRHKDGPVQATTARPQRPEDFMDDEDLADAAEAQKIQTTDSFAGLGSTKADGVRQGSIMDVFRTRGETMGVKLLRRMGWKEGQGIGPKVRRKARLDTQTSMADDAVEMHLFAPDDVPMVAFVKKLDHQGLGYEGAARLTTATFGTRSHKKEAEESSGDEDEHEGPALRRPGATAVKKKAKVAKGGIGIGILNDTGSDDEDPYEIGPRISYNRVIGGDKKKNKLKPNPAASTAFGFGPKFKSRKNALALAGRNLRKCHDGRLPLEGFVFGRDPDPLSASAAGEVKYLPPQIPPGWVSSKSLKANDDAASQAAGYLSTADAAKASSLDPKARAALLGEAQLPGKSVFDFLSPEARERLAAASGKANLPPALSEIPEGYALSEEEKQAQILRQIPQIDKQTAAAALARGAAGSGPYADNEAKRTRYRQFLEYFAGFTQHMPSRPPGFKDNDWTRELNEFYSCARIFKPMSGMMASRFTTSSAKTPTNDNNGVAENGADEKQLIHRPLPKPADPAEEAAKMGMYGHLTRTSADFYPTRLLCKRFNVKPPPHVVPDSEADSSGAAKDRKEPDWTSLGVASLPSFSSGGVYQPGSTVQSAASLQTTPAGTQDATAVDGAGSRAAMTLDELMAEAQTQAGTQQPLPPQRQEVEVNADINDALEGKRAEDDVLRAIFGDSSDEED</sequence>
<proteinExistence type="predicted"/>
<dbReference type="AlphaFoldDB" id="A0A136JHX1"/>
<feature type="domain" description="G-patch" evidence="2">
    <location>
        <begin position="156"/>
        <end position="176"/>
    </location>
</feature>
<keyword evidence="4" id="KW-1185">Reference proteome</keyword>
<feature type="region of interest" description="Disordered" evidence="1">
    <location>
        <begin position="631"/>
        <end position="659"/>
    </location>
</feature>
<accession>A0A136JHX1</accession>
<dbReference type="Proteomes" id="UP000070501">
    <property type="component" value="Unassembled WGS sequence"/>
</dbReference>
<dbReference type="OrthoDB" id="20507at2759"/>
<dbReference type="PANTHER" id="PTHR13384">
    <property type="entry name" value="G PATCH DOMAIN-CONTAINING PROTEIN 1"/>
    <property type="match status" value="1"/>
</dbReference>
<evidence type="ECO:0000313" key="4">
    <source>
        <dbReference type="Proteomes" id="UP000070501"/>
    </source>
</evidence>
<protein>
    <submittedName>
        <fullName evidence="3">DUF1604 domain protein</fullName>
    </submittedName>
</protein>
<dbReference type="GO" id="GO:0003723">
    <property type="term" value="F:RNA binding"/>
    <property type="evidence" value="ECO:0007669"/>
    <property type="project" value="TreeGrafter"/>
</dbReference>
<name>A0A136JHX1_9PEZI</name>
<dbReference type="PROSITE" id="PS50174">
    <property type="entry name" value="G_PATCH"/>
    <property type="match status" value="1"/>
</dbReference>
<dbReference type="GO" id="GO:0005634">
    <property type="term" value="C:nucleus"/>
    <property type="evidence" value="ECO:0007669"/>
    <property type="project" value="TreeGrafter"/>
</dbReference>
<dbReference type="EMBL" id="KQ964245">
    <property type="protein sequence ID" value="KXJ96747.1"/>
    <property type="molecule type" value="Genomic_DNA"/>
</dbReference>
<dbReference type="STRING" id="196109.A0A136JHX1"/>
<gene>
    <name evidence="3" type="ORF">Micbo1qcDRAFT_229569</name>
</gene>
<dbReference type="PANTHER" id="PTHR13384:SF19">
    <property type="entry name" value="G PATCH DOMAIN-CONTAINING PROTEIN 1"/>
    <property type="match status" value="1"/>
</dbReference>
<feature type="region of interest" description="Disordered" evidence="1">
    <location>
        <begin position="233"/>
        <end position="265"/>
    </location>
</feature>
<dbReference type="InterPro" id="IPR000467">
    <property type="entry name" value="G_patch_dom"/>
</dbReference>
<dbReference type="InterPro" id="IPR011666">
    <property type="entry name" value="DUF1604"/>
</dbReference>
<organism evidence="3 4">
    <name type="scientific">Microdochium bolleyi</name>
    <dbReference type="NCBI Taxonomy" id="196109"/>
    <lineage>
        <taxon>Eukaryota</taxon>
        <taxon>Fungi</taxon>
        <taxon>Dikarya</taxon>
        <taxon>Ascomycota</taxon>
        <taxon>Pezizomycotina</taxon>
        <taxon>Sordariomycetes</taxon>
        <taxon>Xylariomycetidae</taxon>
        <taxon>Xylariales</taxon>
        <taxon>Microdochiaceae</taxon>
        <taxon>Microdochium</taxon>
    </lineage>
</organism>
<evidence type="ECO:0000259" key="2">
    <source>
        <dbReference type="PROSITE" id="PS50174"/>
    </source>
</evidence>
<feature type="region of interest" description="Disordered" evidence="1">
    <location>
        <begin position="718"/>
        <end position="751"/>
    </location>
</feature>
<dbReference type="GO" id="GO:0006397">
    <property type="term" value="P:mRNA processing"/>
    <property type="evidence" value="ECO:0007669"/>
    <property type="project" value="InterPro"/>
</dbReference>
<reference evidence="4" key="1">
    <citation type="submission" date="2016-02" db="EMBL/GenBank/DDBJ databases">
        <title>Draft genome sequence of Microdochium bolleyi, a fungal endophyte of beachgrass.</title>
        <authorList>
            <consortium name="DOE Joint Genome Institute"/>
            <person name="David A.S."/>
            <person name="May G."/>
            <person name="Haridas S."/>
            <person name="Lim J."/>
            <person name="Wang M."/>
            <person name="Labutti K."/>
            <person name="Lipzen A."/>
            <person name="Barry K."/>
            <person name="Grigoriev I.V."/>
        </authorList>
    </citation>
    <scope>NUCLEOTIDE SEQUENCE [LARGE SCALE GENOMIC DNA]</scope>
    <source>
        <strain evidence="4">J235TASD1</strain>
    </source>
</reference>